<feature type="region of interest" description="Disordered" evidence="1">
    <location>
        <begin position="625"/>
        <end position="673"/>
    </location>
</feature>
<dbReference type="Pfam" id="PF14989">
    <property type="entry name" value="CCDC32"/>
    <property type="match status" value="1"/>
</dbReference>
<dbReference type="GO" id="GO:0007015">
    <property type="term" value="P:actin filament organization"/>
    <property type="evidence" value="ECO:0007669"/>
    <property type="project" value="InterPro"/>
</dbReference>
<reference evidence="2" key="1">
    <citation type="submission" date="2022-11" db="EMBL/GenBank/DDBJ databases">
        <authorList>
            <person name="Kikuchi T."/>
        </authorList>
    </citation>
    <scope>NUCLEOTIDE SEQUENCE</scope>
    <source>
        <strain evidence="2">PS1010</strain>
    </source>
</reference>
<feature type="region of interest" description="Disordered" evidence="1">
    <location>
        <begin position="686"/>
        <end position="743"/>
    </location>
</feature>
<dbReference type="Proteomes" id="UP001152747">
    <property type="component" value="Unassembled WGS sequence"/>
</dbReference>
<organism evidence="2 3">
    <name type="scientific">Caenorhabditis angaria</name>
    <dbReference type="NCBI Taxonomy" id="860376"/>
    <lineage>
        <taxon>Eukaryota</taxon>
        <taxon>Metazoa</taxon>
        <taxon>Ecdysozoa</taxon>
        <taxon>Nematoda</taxon>
        <taxon>Chromadorea</taxon>
        <taxon>Rhabditida</taxon>
        <taxon>Rhabditina</taxon>
        <taxon>Rhabditomorpha</taxon>
        <taxon>Rhabditoidea</taxon>
        <taxon>Rhabditidae</taxon>
        <taxon>Peloderinae</taxon>
        <taxon>Caenorhabditis</taxon>
    </lineage>
</organism>
<dbReference type="GO" id="GO:1904262">
    <property type="term" value="P:negative regulation of TORC1 signaling"/>
    <property type="evidence" value="ECO:0007669"/>
    <property type="project" value="TreeGrafter"/>
</dbReference>
<feature type="compositionally biased region" description="Polar residues" evidence="1">
    <location>
        <begin position="642"/>
        <end position="654"/>
    </location>
</feature>
<sequence length="743" mass="85442">MSNPFSGDPKSRSPDGDYLEALEKRLKGVKDKKKIDSKSIIKDIDSLKNDQLFKLLSKTDIPLSADEQKFENDFVEEQSILDKTIEPSLIRKKVAPQTCAINKTELVSILKYDVAQKLHDFYQQLDQTTEDRFESEEILREIQQRRKTMRKAHPRFGVKRTLRDQKRDRGFEILKKAHENNQTKFRCLDDRGTRKAFQKSSRMHILFSDFERPWETPFYKHTDYLSCALTWDGILAITSDREKRKHTWKEIDLIKLLTVAPSSRGAIFEVATSDVSLEQSDDCLAILAVFWVEINGMNTPTKCFGSIFRISKNLQVKLFEMIETPSMVGYCRLTDRKTFTHDYHCLIVFPKQAEVSAYLVDANSIKKIDDVFEWFPSLALTNLPGGALKSSCMICNDYRFSAVGLDTGILIVSVCMIQGNVILDSIRLKFACPITVVEFLPQVSSSIQRILVSSYLGPAAIWRIHLSEDEKLHWEQECIFAESQYYDSVICGCVYRFYHETQPWILLGTYSGKILRYELPPPLPNVRKSRQIVNMCGKPFLALRNKPIYNMKQTGLNEISVVTQFGLTVLQESLISPRRLSKFAYRWMEKYQISRFCDRPELSQDFTDNLIQKIELKSENEFRSRVGSSASVGTSRADDDYQSFTRRTTMNSVYQPRELRTAPSGSVSSSSSNSKLRQLEVEMFYQDGPSEQEQRSPNKIAQSPKMGAIQETNSLAERRSSSSNLFRFLPKKSSDQSLGKVFK</sequence>
<protein>
    <submittedName>
        <fullName evidence="2">Uncharacterized protein</fullName>
    </submittedName>
</protein>
<dbReference type="InterPro" id="IPR029982">
    <property type="entry name" value="Kptn"/>
</dbReference>
<dbReference type="EMBL" id="CANHGI010000005">
    <property type="protein sequence ID" value="CAI5451966.1"/>
    <property type="molecule type" value="Genomic_DNA"/>
</dbReference>
<feature type="compositionally biased region" description="Polar residues" evidence="1">
    <location>
        <begin position="689"/>
        <end position="701"/>
    </location>
</feature>
<accession>A0A9P1IWF0</accession>
<dbReference type="GO" id="GO:0015629">
    <property type="term" value="C:actin cytoskeleton"/>
    <property type="evidence" value="ECO:0007669"/>
    <property type="project" value="InterPro"/>
</dbReference>
<dbReference type="AlphaFoldDB" id="A0A9P1IWF0"/>
<dbReference type="PANTHER" id="PTHR15435">
    <property type="entry name" value="KICSTOR COMPLEX PROTEIN KAPTIN"/>
    <property type="match status" value="1"/>
</dbReference>
<evidence type="ECO:0000256" key="1">
    <source>
        <dbReference type="SAM" id="MobiDB-lite"/>
    </source>
</evidence>
<evidence type="ECO:0000313" key="2">
    <source>
        <dbReference type="EMBL" id="CAI5451966.1"/>
    </source>
</evidence>
<feature type="compositionally biased region" description="Low complexity" evidence="1">
    <location>
        <begin position="664"/>
        <end position="673"/>
    </location>
</feature>
<dbReference type="InterPro" id="IPR028039">
    <property type="entry name" value="CCDC32"/>
</dbReference>
<gene>
    <name evidence="2" type="ORF">CAMP_LOCUS14603</name>
</gene>
<dbReference type="OrthoDB" id="10267127at2759"/>
<proteinExistence type="predicted"/>
<keyword evidence="3" id="KW-1185">Reference proteome</keyword>
<evidence type="ECO:0000313" key="3">
    <source>
        <dbReference type="Proteomes" id="UP001152747"/>
    </source>
</evidence>
<comment type="caution">
    <text evidence="2">The sequence shown here is derived from an EMBL/GenBank/DDBJ whole genome shotgun (WGS) entry which is preliminary data.</text>
</comment>
<dbReference type="GO" id="GO:0030027">
    <property type="term" value="C:lamellipodium"/>
    <property type="evidence" value="ECO:0007669"/>
    <property type="project" value="TreeGrafter"/>
</dbReference>
<name>A0A9P1IWF0_9PELO</name>
<dbReference type="GO" id="GO:0034198">
    <property type="term" value="P:cellular response to amino acid starvation"/>
    <property type="evidence" value="ECO:0007669"/>
    <property type="project" value="TreeGrafter"/>
</dbReference>
<dbReference type="GO" id="GO:0051015">
    <property type="term" value="F:actin filament binding"/>
    <property type="evidence" value="ECO:0007669"/>
    <property type="project" value="TreeGrafter"/>
</dbReference>
<dbReference type="PANTHER" id="PTHR15435:SF2">
    <property type="entry name" value="KICSTOR COMPLEX PROTEIN KAPTIN"/>
    <property type="match status" value="1"/>
</dbReference>